<dbReference type="EMBL" id="JACHIO010000009">
    <property type="protein sequence ID" value="MBB5064205.1"/>
    <property type="molecule type" value="Genomic_DNA"/>
</dbReference>
<evidence type="ECO:0000313" key="2">
    <source>
        <dbReference type="Proteomes" id="UP000584867"/>
    </source>
</evidence>
<proteinExistence type="predicted"/>
<dbReference type="RefSeq" id="WP_260331026.1">
    <property type="nucleotide sequence ID" value="NZ_JACHIO010000009.1"/>
</dbReference>
<protein>
    <submittedName>
        <fullName evidence="1">Type VI secretion system protein ImpE</fullName>
    </submittedName>
</protein>
<gene>
    <name evidence="1" type="ORF">HDF15_002556</name>
</gene>
<organism evidence="1 2">
    <name type="scientific">Granulicella mallensis</name>
    <dbReference type="NCBI Taxonomy" id="940614"/>
    <lineage>
        <taxon>Bacteria</taxon>
        <taxon>Pseudomonadati</taxon>
        <taxon>Acidobacteriota</taxon>
        <taxon>Terriglobia</taxon>
        <taxon>Terriglobales</taxon>
        <taxon>Acidobacteriaceae</taxon>
        <taxon>Granulicella</taxon>
    </lineage>
</organism>
<sequence length="244" mass="26975">MMDALSLYKAGQLGPAIEALGVELRTQPGDIRLRTFLFELLCFAGAYDRAEKQLDILADANQDAFAGALLYRAALHAQRTREELLLSGQLPARDPDHGPVSGSLNGTAFSSFEDEDPRFGTHLEVFIAGSYTLIPFRYIQRVEIAPPKRLRDLLWATAILTTTPDFRLQDLGEVLLPVLSPGSSTFPDDLVRLGRTTVWQNTGNEEDELPLGQKSFLVDGEAHSLLSVRELTFTRNSSLTAEEK</sequence>
<comment type="caution">
    <text evidence="1">The sequence shown here is derived from an EMBL/GenBank/DDBJ whole genome shotgun (WGS) entry which is preliminary data.</text>
</comment>
<name>A0A7W8EB65_9BACT</name>
<dbReference type="InterPro" id="IPR009211">
    <property type="entry name" value="TagJ"/>
</dbReference>
<dbReference type="Pfam" id="PF07024">
    <property type="entry name" value="ImpE"/>
    <property type="match status" value="1"/>
</dbReference>
<dbReference type="AlphaFoldDB" id="A0A7W8EB65"/>
<reference evidence="1 2" key="1">
    <citation type="submission" date="2020-08" db="EMBL/GenBank/DDBJ databases">
        <title>Genomic Encyclopedia of Type Strains, Phase IV (KMG-V): Genome sequencing to study the core and pangenomes of soil and plant-associated prokaryotes.</title>
        <authorList>
            <person name="Whitman W."/>
        </authorList>
    </citation>
    <scope>NUCLEOTIDE SEQUENCE [LARGE SCALE GENOMIC DNA]</scope>
    <source>
        <strain evidence="1 2">X5P3</strain>
    </source>
</reference>
<accession>A0A7W8EB65</accession>
<dbReference type="Proteomes" id="UP000584867">
    <property type="component" value="Unassembled WGS sequence"/>
</dbReference>
<evidence type="ECO:0000313" key="1">
    <source>
        <dbReference type="EMBL" id="MBB5064205.1"/>
    </source>
</evidence>
<dbReference type="Gene3D" id="1.25.40.10">
    <property type="entry name" value="Tetratricopeptide repeat domain"/>
    <property type="match status" value="1"/>
</dbReference>
<dbReference type="SUPFAM" id="SSF144059">
    <property type="entry name" value="ImpE-like"/>
    <property type="match status" value="1"/>
</dbReference>
<dbReference type="InterPro" id="IPR011990">
    <property type="entry name" value="TPR-like_helical_dom_sf"/>
</dbReference>